<protein>
    <recommendedName>
        <fullName evidence="3">DUF1292 domain-containing protein</fullName>
    </recommendedName>
</protein>
<name>A0ABY2Z0F8_9BACT</name>
<comment type="caution">
    <text evidence="1">The sequence shown here is derived from an EMBL/GenBank/DDBJ whole genome shotgun (WGS) entry which is preliminary data.</text>
</comment>
<accession>A0ABY2Z0F8</accession>
<keyword evidence="2" id="KW-1185">Reference proteome</keyword>
<dbReference type="RefSeq" id="WP_140914713.1">
    <property type="nucleotide sequence ID" value="NZ_VHHP01000002.1"/>
</dbReference>
<evidence type="ECO:0008006" key="3">
    <source>
        <dbReference type="Google" id="ProtNLM"/>
    </source>
</evidence>
<dbReference type="EMBL" id="VHHP01000002">
    <property type="protein sequence ID" value="TPR54367.1"/>
    <property type="molecule type" value="Genomic_DNA"/>
</dbReference>
<evidence type="ECO:0000313" key="1">
    <source>
        <dbReference type="EMBL" id="TPR54367.1"/>
    </source>
</evidence>
<gene>
    <name evidence="1" type="ORF">FJR74_01160</name>
</gene>
<dbReference type="Proteomes" id="UP000316851">
    <property type="component" value="Unassembled WGS sequence"/>
</dbReference>
<proteinExistence type="predicted"/>
<reference evidence="1" key="1">
    <citation type="submission" date="2019-06" db="EMBL/GenBank/DDBJ databases">
        <title>Mycoplasma neophronis type strain whole genome sequence.</title>
        <authorList>
            <person name="Spergser J."/>
        </authorList>
    </citation>
    <scope>NUCLEOTIDE SEQUENCE [LARGE SCALE GENOMIC DNA]</scope>
    <source>
        <strain evidence="1">DSM 24097</strain>
    </source>
</reference>
<sequence>MERKVVNIFTPEREIIVDDNEKLYVLFQIEENGELYFCLTNGEALMFAKDVNGELSEVDDEGELDILVDLVAEYAENNLVLDRDGKSDLLAKLIGEEVDE</sequence>
<evidence type="ECO:0000313" key="2">
    <source>
        <dbReference type="Proteomes" id="UP000316851"/>
    </source>
</evidence>
<organism evidence="1 2">
    <name type="scientific">Metamycoplasma neophronis</name>
    <dbReference type="NCBI Taxonomy" id="872983"/>
    <lineage>
        <taxon>Bacteria</taxon>
        <taxon>Bacillati</taxon>
        <taxon>Mycoplasmatota</taxon>
        <taxon>Mycoplasmoidales</taxon>
        <taxon>Metamycoplasmataceae</taxon>
        <taxon>Metamycoplasma</taxon>
    </lineage>
</organism>